<sequence length="490" mass="55754">MDHLQIISYTSLVEDLPLLVGLFISVLVYAAYRIWARHEAARARSSSLPAELPSEKARYASAKDRAPGEWLPVKFDYPRVEPSPAHFSALKPIPYRPFKWGDYHVTMGIKSMPWDEWIELDDEFAQTHRVCEYRIRTLGDRLVRVHPAQPGVVESGHAAAEECMYELAEYLSRRHPDVYRVARHPVSQREDENGWYGEGRIRTITIVPFQETYDLEKEEPLKVARSLIQEDFTIMVEGSDGRYYLQAGAVVIAGSWRLSDKIGMPLEDIHISGNVPQYKSKLQMSMDRFFRRMPLDRPVVRNNYSFQLVAEPSMRRPPPAPGSLLDVDPDELAWAVTMNGDEENAEYERARHISDQCGDSQPESGSRETQAQAQTHEETGSMFKLATVGCAVTPATLRLRTERQTLRRLPRTGAIVFTIRVYQTRLDELASEPGVPGRAASAIRSWPEDVARYKARGAYEGILPYLDQCHAEQVAKGIVGEEDRKSDYPF</sequence>
<protein>
    <recommendedName>
        <fullName evidence="4">HRQ family protein</fullName>
    </recommendedName>
</protein>
<dbReference type="STRING" id="114155.A0A4Q9Q3U5"/>
<feature type="compositionally biased region" description="Polar residues" evidence="1">
    <location>
        <begin position="357"/>
        <end position="374"/>
    </location>
</feature>
<evidence type="ECO:0000256" key="1">
    <source>
        <dbReference type="SAM" id="MobiDB-lite"/>
    </source>
</evidence>
<evidence type="ECO:0000313" key="3">
    <source>
        <dbReference type="Proteomes" id="UP000292082"/>
    </source>
</evidence>
<gene>
    <name evidence="2" type="ORF">BD310DRAFT_946713</name>
</gene>
<dbReference type="Pfam" id="PF11927">
    <property type="entry name" value="HODM_asu-like"/>
    <property type="match status" value="2"/>
</dbReference>
<accession>A0A4Q9Q3U5</accession>
<evidence type="ECO:0008006" key="4">
    <source>
        <dbReference type="Google" id="ProtNLM"/>
    </source>
</evidence>
<proteinExistence type="predicted"/>
<dbReference type="EMBL" id="ML145099">
    <property type="protein sequence ID" value="TBU61284.1"/>
    <property type="molecule type" value="Genomic_DNA"/>
</dbReference>
<reference evidence="2 3" key="1">
    <citation type="submission" date="2019-01" db="EMBL/GenBank/DDBJ databases">
        <title>Draft genome sequences of three monokaryotic isolates of the white-rot basidiomycete fungus Dichomitus squalens.</title>
        <authorList>
            <consortium name="DOE Joint Genome Institute"/>
            <person name="Lopez S.C."/>
            <person name="Andreopoulos B."/>
            <person name="Pangilinan J."/>
            <person name="Lipzen A."/>
            <person name="Riley R."/>
            <person name="Ahrendt S."/>
            <person name="Ng V."/>
            <person name="Barry K."/>
            <person name="Daum C."/>
            <person name="Grigoriev I.V."/>
            <person name="Hilden K.S."/>
            <person name="Makela M.R."/>
            <person name="de Vries R.P."/>
        </authorList>
    </citation>
    <scope>NUCLEOTIDE SEQUENCE [LARGE SCALE GENOMIC DNA]</scope>
    <source>
        <strain evidence="2 3">CBS 464.89</strain>
    </source>
</reference>
<dbReference type="InterPro" id="IPR021848">
    <property type="entry name" value="HODM_asu-like"/>
</dbReference>
<name>A0A4Q9Q3U5_9APHY</name>
<evidence type="ECO:0000313" key="2">
    <source>
        <dbReference type="EMBL" id="TBU61284.1"/>
    </source>
</evidence>
<dbReference type="Proteomes" id="UP000292082">
    <property type="component" value="Unassembled WGS sequence"/>
</dbReference>
<dbReference type="AlphaFoldDB" id="A0A4Q9Q3U5"/>
<feature type="region of interest" description="Disordered" evidence="1">
    <location>
        <begin position="351"/>
        <end position="380"/>
    </location>
</feature>
<organism evidence="2 3">
    <name type="scientific">Dichomitus squalens</name>
    <dbReference type="NCBI Taxonomy" id="114155"/>
    <lineage>
        <taxon>Eukaryota</taxon>
        <taxon>Fungi</taxon>
        <taxon>Dikarya</taxon>
        <taxon>Basidiomycota</taxon>
        <taxon>Agaricomycotina</taxon>
        <taxon>Agaricomycetes</taxon>
        <taxon>Polyporales</taxon>
        <taxon>Polyporaceae</taxon>
        <taxon>Dichomitus</taxon>
    </lineage>
</organism>
<keyword evidence="3" id="KW-1185">Reference proteome</keyword>